<reference evidence="2 3" key="1">
    <citation type="submission" date="2020-05" db="EMBL/GenBank/DDBJ databases">
        <title>Complete genome sequence of of a novel Thermoleptolyngbya strain isolated from hot springs of Ganzi, Sichuan China.</title>
        <authorList>
            <person name="Tang J."/>
            <person name="Daroch M."/>
            <person name="Li L."/>
            <person name="Waleron K."/>
            <person name="Waleron M."/>
            <person name="Waleron M."/>
        </authorList>
    </citation>
    <scope>NUCLEOTIDE SEQUENCE [LARGE SCALE GENOMIC DNA]</scope>
    <source>
        <strain evidence="2 3">PKUAC-SCTA183</strain>
    </source>
</reference>
<gene>
    <name evidence="2" type="ORF">HPC62_06130</name>
</gene>
<dbReference type="KEGG" id="theu:HPC62_06130"/>
<protein>
    <submittedName>
        <fullName evidence="2">VOC family protein</fullName>
    </submittedName>
</protein>
<keyword evidence="3" id="KW-1185">Reference proteome</keyword>
<organism evidence="2 3">
    <name type="scientific">Thermoleptolyngbya sichuanensis A183</name>
    <dbReference type="NCBI Taxonomy" id="2737172"/>
    <lineage>
        <taxon>Bacteria</taxon>
        <taxon>Bacillati</taxon>
        <taxon>Cyanobacteriota</taxon>
        <taxon>Cyanophyceae</taxon>
        <taxon>Oculatellales</taxon>
        <taxon>Oculatellaceae</taxon>
        <taxon>Thermoleptolyngbya</taxon>
        <taxon>Thermoleptolyngbya sichuanensis</taxon>
    </lineage>
</organism>
<dbReference type="EMBL" id="CP053661">
    <property type="protein sequence ID" value="QKD81831.1"/>
    <property type="molecule type" value="Genomic_DNA"/>
</dbReference>
<proteinExistence type="predicted"/>
<dbReference type="PROSITE" id="PS51819">
    <property type="entry name" value="VOC"/>
    <property type="match status" value="1"/>
</dbReference>
<sequence length="134" mass="14734">MLYTDYATLTLSSPNLARLRQFYRTLLDIAPSFEFPNTYVEFQIGLFRFGIFQPRQEHAGEFAASSGGAMSLCLEVDNLEQAIAAVEAAHSAIAAAPPRPASPIITDFHGREAYAYDPDGNRLILHESGHPATF</sequence>
<dbReference type="RefSeq" id="WP_172354219.1">
    <property type="nucleotide sequence ID" value="NZ_CP053661.1"/>
</dbReference>
<dbReference type="InterPro" id="IPR004360">
    <property type="entry name" value="Glyas_Fos-R_dOase_dom"/>
</dbReference>
<evidence type="ECO:0000259" key="1">
    <source>
        <dbReference type="PROSITE" id="PS51819"/>
    </source>
</evidence>
<dbReference type="InterPro" id="IPR029068">
    <property type="entry name" value="Glyas_Bleomycin-R_OHBP_Dase"/>
</dbReference>
<feature type="domain" description="VOC" evidence="1">
    <location>
        <begin position="3"/>
        <end position="128"/>
    </location>
</feature>
<dbReference type="Pfam" id="PF00903">
    <property type="entry name" value="Glyoxalase"/>
    <property type="match status" value="1"/>
</dbReference>
<dbReference type="SUPFAM" id="SSF54593">
    <property type="entry name" value="Glyoxalase/Bleomycin resistance protein/Dihydroxybiphenyl dioxygenase"/>
    <property type="match status" value="1"/>
</dbReference>
<dbReference type="Proteomes" id="UP000505210">
    <property type="component" value="Chromosome"/>
</dbReference>
<accession>A0A6M8BDX7</accession>
<dbReference type="InterPro" id="IPR037523">
    <property type="entry name" value="VOC_core"/>
</dbReference>
<dbReference type="AlphaFoldDB" id="A0A6M8BDX7"/>
<evidence type="ECO:0000313" key="2">
    <source>
        <dbReference type="EMBL" id="QKD81831.1"/>
    </source>
</evidence>
<name>A0A6M8BDX7_9CYAN</name>
<dbReference type="Gene3D" id="3.10.180.10">
    <property type="entry name" value="2,3-Dihydroxybiphenyl 1,2-Dioxygenase, domain 1"/>
    <property type="match status" value="1"/>
</dbReference>
<evidence type="ECO:0000313" key="3">
    <source>
        <dbReference type="Proteomes" id="UP000505210"/>
    </source>
</evidence>